<gene>
    <name evidence="1" type="ORF">AAD027_18605</name>
</gene>
<proteinExistence type="predicted"/>
<dbReference type="RefSeq" id="WP_341727539.1">
    <property type="nucleotide sequence ID" value="NZ_JBBWWT010000016.1"/>
</dbReference>
<protein>
    <submittedName>
        <fullName evidence="1">Uncharacterized protein</fullName>
    </submittedName>
</protein>
<dbReference type="Proteomes" id="UP001459204">
    <property type="component" value="Unassembled WGS sequence"/>
</dbReference>
<comment type="caution">
    <text evidence="1">The sequence shown here is derived from an EMBL/GenBank/DDBJ whole genome shotgun (WGS) entry which is preliminary data.</text>
</comment>
<sequence>MGLASIVATTSLLGLLSCRPVSYSPDAESAASFEVIRVDAPQFQAGGDEALKPVCEDWRLSSEQVERFFSFSESYEQSPYGQFYQVPCSISGELRDEGKTWQFKING</sequence>
<keyword evidence="2" id="KW-1185">Reference proteome</keyword>
<name>A0ABU9J523_9GAMM</name>
<accession>A0ABU9J523</accession>
<organism evidence="1 2">
    <name type="scientific">Pseudoxanthomonas putridarboris</name>
    <dbReference type="NCBI Taxonomy" id="752605"/>
    <lineage>
        <taxon>Bacteria</taxon>
        <taxon>Pseudomonadati</taxon>
        <taxon>Pseudomonadota</taxon>
        <taxon>Gammaproteobacteria</taxon>
        <taxon>Lysobacterales</taxon>
        <taxon>Lysobacteraceae</taxon>
        <taxon>Pseudoxanthomonas</taxon>
    </lineage>
</organism>
<reference evidence="1 2" key="1">
    <citation type="submission" date="2024-04" db="EMBL/GenBank/DDBJ databases">
        <title>Draft genome sequence of Pseudoxanthomonas putridarboris WD12.</title>
        <authorList>
            <person name="Oh J."/>
        </authorList>
    </citation>
    <scope>NUCLEOTIDE SEQUENCE [LARGE SCALE GENOMIC DNA]</scope>
    <source>
        <strain evidence="1 2">WD12</strain>
    </source>
</reference>
<evidence type="ECO:0000313" key="2">
    <source>
        <dbReference type="Proteomes" id="UP001459204"/>
    </source>
</evidence>
<dbReference type="EMBL" id="JBBWWT010000016">
    <property type="protein sequence ID" value="MEL1266367.1"/>
    <property type="molecule type" value="Genomic_DNA"/>
</dbReference>
<evidence type="ECO:0000313" key="1">
    <source>
        <dbReference type="EMBL" id="MEL1266367.1"/>
    </source>
</evidence>